<protein>
    <recommendedName>
        <fullName evidence="4">NusG-like N-terminal domain-containing protein</fullName>
    </recommendedName>
</protein>
<dbReference type="InterPro" id="IPR006645">
    <property type="entry name" value="NGN-like_dom"/>
</dbReference>
<evidence type="ECO:0000256" key="1">
    <source>
        <dbReference type="ARBA" id="ARBA00022814"/>
    </source>
</evidence>
<sequence>MTGGAIIPGAGEGARWYVVQARQRSELRAARELDNQGFEAFLPRYLRTRRHARKATLVGVPLFPGYLFVRLDPSRQRWRSINGTYGVARLIASESGPLPIADAVVDGLRARLDGDGYIAMSPRPDFAQGQVVRIRSGSFAETLGLFEGFRDQDRVAVLLDLLGGKVRVLLDEGMVEKAA</sequence>
<dbReference type="InterPro" id="IPR008991">
    <property type="entry name" value="Translation_prot_SH3-like_sf"/>
</dbReference>
<comment type="caution">
    <text evidence="5">The sequence shown here is derived from an EMBL/GenBank/DDBJ whole genome shotgun (WGS) entry which is preliminary data.</text>
</comment>
<accession>A0A0Q3KID5</accession>
<keyword evidence="1" id="KW-0889">Transcription antitermination</keyword>
<dbReference type="InterPro" id="IPR043425">
    <property type="entry name" value="NusG-like"/>
</dbReference>
<reference evidence="5 6" key="1">
    <citation type="submission" date="2015-10" db="EMBL/GenBank/DDBJ databases">
        <title>Draft genome of Bosea thiooxidans.</title>
        <authorList>
            <person name="Wang X."/>
        </authorList>
    </citation>
    <scope>NUCLEOTIDE SEQUENCE [LARGE SCALE GENOMIC DNA]</scope>
    <source>
        <strain evidence="5 6">CGMCC 9174</strain>
    </source>
</reference>
<dbReference type="SUPFAM" id="SSF82679">
    <property type="entry name" value="N-utilization substance G protein NusG, N-terminal domain"/>
    <property type="match status" value="1"/>
</dbReference>
<dbReference type="PANTHER" id="PTHR30265:SF4">
    <property type="entry name" value="KOW MOTIF FAMILY PROTEIN, EXPRESSED"/>
    <property type="match status" value="1"/>
</dbReference>
<evidence type="ECO:0000313" key="6">
    <source>
        <dbReference type="Proteomes" id="UP000051562"/>
    </source>
</evidence>
<keyword evidence="3" id="KW-0804">Transcription</keyword>
<evidence type="ECO:0000256" key="2">
    <source>
        <dbReference type="ARBA" id="ARBA00023015"/>
    </source>
</evidence>
<evidence type="ECO:0000259" key="4">
    <source>
        <dbReference type="SMART" id="SM00738"/>
    </source>
</evidence>
<dbReference type="Pfam" id="PF02357">
    <property type="entry name" value="NusG"/>
    <property type="match status" value="1"/>
</dbReference>
<gene>
    <name evidence="5" type="ORF">ARD30_17520</name>
</gene>
<dbReference type="Proteomes" id="UP000051562">
    <property type="component" value="Unassembled WGS sequence"/>
</dbReference>
<dbReference type="SMART" id="SM00738">
    <property type="entry name" value="NGN"/>
    <property type="match status" value="1"/>
</dbReference>
<dbReference type="SUPFAM" id="SSF50104">
    <property type="entry name" value="Translation proteins SH3-like domain"/>
    <property type="match status" value="1"/>
</dbReference>
<keyword evidence="6" id="KW-1185">Reference proteome</keyword>
<proteinExistence type="predicted"/>
<dbReference type="RefSeq" id="WP_055729218.1">
    <property type="nucleotide sequence ID" value="NZ_LMAR01000049.1"/>
</dbReference>
<evidence type="ECO:0000313" key="5">
    <source>
        <dbReference type="EMBL" id="KQK29387.1"/>
    </source>
</evidence>
<dbReference type="EMBL" id="LMAR01000049">
    <property type="protein sequence ID" value="KQK29387.1"/>
    <property type="molecule type" value="Genomic_DNA"/>
</dbReference>
<dbReference type="CDD" id="cd09892">
    <property type="entry name" value="NGN_SP_RfaH"/>
    <property type="match status" value="1"/>
</dbReference>
<dbReference type="InterPro" id="IPR036735">
    <property type="entry name" value="NGN_dom_sf"/>
</dbReference>
<dbReference type="AlphaFoldDB" id="A0A0Q3KID5"/>
<name>A0A0Q3KID5_9HYPH</name>
<evidence type="ECO:0000256" key="3">
    <source>
        <dbReference type="ARBA" id="ARBA00023163"/>
    </source>
</evidence>
<keyword evidence="2" id="KW-0805">Transcription regulation</keyword>
<organism evidence="5 6">
    <name type="scientific">Bosea thiooxidans</name>
    <dbReference type="NCBI Taxonomy" id="53254"/>
    <lineage>
        <taxon>Bacteria</taxon>
        <taxon>Pseudomonadati</taxon>
        <taxon>Pseudomonadota</taxon>
        <taxon>Alphaproteobacteria</taxon>
        <taxon>Hyphomicrobiales</taxon>
        <taxon>Boseaceae</taxon>
        <taxon>Bosea</taxon>
    </lineage>
</organism>
<dbReference type="GO" id="GO:0031564">
    <property type="term" value="P:transcription antitermination"/>
    <property type="evidence" value="ECO:0007669"/>
    <property type="project" value="UniProtKB-KW"/>
</dbReference>
<dbReference type="Gene3D" id="3.30.70.940">
    <property type="entry name" value="NusG, N-terminal domain"/>
    <property type="match status" value="1"/>
</dbReference>
<dbReference type="PANTHER" id="PTHR30265">
    <property type="entry name" value="RHO-INTERACTING TRANSCRIPTION TERMINATION FACTOR NUSG"/>
    <property type="match status" value="1"/>
</dbReference>
<feature type="domain" description="NusG-like N-terminal" evidence="4">
    <location>
        <begin position="13"/>
        <end position="112"/>
    </location>
</feature>
<dbReference type="GO" id="GO:0006354">
    <property type="term" value="P:DNA-templated transcription elongation"/>
    <property type="evidence" value="ECO:0007669"/>
    <property type="project" value="InterPro"/>
</dbReference>
<dbReference type="CDD" id="cd06091">
    <property type="entry name" value="KOW_NusG"/>
    <property type="match status" value="1"/>
</dbReference>